<reference evidence="3 4" key="1">
    <citation type="journal article" date="2004" name="Science">
        <title>The genome of the diatom Thalassiosira pseudonana: ecology, evolution, and metabolism.</title>
        <authorList>
            <person name="Armbrust E.V."/>
            <person name="Berges J.A."/>
            <person name="Bowler C."/>
            <person name="Green B.R."/>
            <person name="Martinez D."/>
            <person name="Putnam N.H."/>
            <person name="Zhou S."/>
            <person name="Allen A.E."/>
            <person name="Apt K.E."/>
            <person name="Bechner M."/>
            <person name="Brzezinski M.A."/>
            <person name="Chaal B.K."/>
            <person name="Chiovitti A."/>
            <person name="Davis A.K."/>
            <person name="Demarest M.S."/>
            <person name="Detter J.C."/>
            <person name="Glavina T."/>
            <person name="Goodstein D."/>
            <person name="Hadi M.Z."/>
            <person name="Hellsten U."/>
            <person name="Hildebrand M."/>
            <person name="Jenkins B.D."/>
            <person name="Jurka J."/>
            <person name="Kapitonov V.V."/>
            <person name="Kroger N."/>
            <person name="Lau W.W."/>
            <person name="Lane T.W."/>
            <person name="Larimer F.W."/>
            <person name="Lippmeier J.C."/>
            <person name="Lucas S."/>
            <person name="Medina M."/>
            <person name="Montsant A."/>
            <person name="Obornik M."/>
            <person name="Parker M.S."/>
            <person name="Palenik B."/>
            <person name="Pazour G.J."/>
            <person name="Richardson P.M."/>
            <person name="Rynearson T.A."/>
            <person name="Saito M.A."/>
            <person name="Schwartz D.C."/>
            <person name="Thamatrakoln K."/>
            <person name="Valentin K."/>
            <person name="Vardi A."/>
            <person name="Wilkerson F.P."/>
            <person name="Rokhsar D.S."/>
        </authorList>
    </citation>
    <scope>NUCLEOTIDE SEQUENCE [LARGE SCALE GENOMIC DNA]</scope>
    <source>
        <strain evidence="3 4">CCMP1335</strain>
    </source>
</reference>
<dbReference type="PaxDb" id="35128-Thaps7491"/>
<name>B8C6N7_THAPS</name>
<dbReference type="KEGG" id="tps:THAPSDRAFT_7491"/>
<dbReference type="GeneID" id="7450129"/>
<reference evidence="3 4" key="2">
    <citation type="journal article" date="2008" name="Nature">
        <title>The Phaeodactylum genome reveals the evolutionary history of diatom genomes.</title>
        <authorList>
            <person name="Bowler C."/>
            <person name="Allen A.E."/>
            <person name="Badger J.H."/>
            <person name="Grimwood J."/>
            <person name="Jabbari K."/>
            <person name="Kuo A."/>
            <person name="Maheswari U."/>
            <person name="Martens C."/>
            <person name="Maumus F."/>
            <person name="Otillar R.P."/>
            <person name="Rayko E."/>
            <person name="Salamov A."/>
            <person name="Vandepoele K."/>
            <person name="Beszteri B."/>
            <person name="Gruber A."/>
            <person name="Heijde M."/>
            <person name="Katinka M."/>
            <person name="Mock T."/>
            <person name="Valentin K."/>
            <person name="Verret F."/>
            <person name="Berges J.A."/>
            <person name="Brownlee C."/>
            <person name="Cadoret J.P."/>
            <person name="Chiovitti A."/>
            <person name="Choi C.J."/>
            <person name="Coesel S."/>
            <person name="De Martino A."/>
            <person name="Detter J.C."/>
            <person name="Durkin C."/>
            <person name="Falciatore A."/>
            <person name="Fournet J."/>
            <person name="Haruta M."/>
            <person name="Huysman M.J."/>
            <person name="Jenkins B.D."/>
            <person name="Jiroutova K."/>
            <person name="Jorgensen R.E."/>
            <person name="Joubert Y."/>
            <person name="Kaplan A."/>
            <person name="Kroger N."/>
            <person name="Kroth P.G."/>
            <person name="La Roche J."/>
            <person name="Lindquist E."/>
            <person name="Lommer M."/>
            <person name="Martin-Jezequel V."/>
            <person name="Lopez P.J."/>
            <person name="Lucas S."/>
            <person name="Mangogna M."/>
            <person name="McGinnis K."/>
            <person name="Medlin L.K."/>
            <person name="Montsant A."/>
            <person name="Oudot-Le Secq M.P."/>
            <person name="Napoli C."/>
            <person name="Obornik M."/>
            <person name="Parker M.S."/>
            <person name="Petit J.L."/>
            <person name="Porcel B.M."/>
            <person name="Poulsen N."/>
            <person name="Robison M."/>
            <person name="Rychlewski L."/>
            <person name="Rynearson T.A."/>
            <person name="Schmutz J."/>
            <person name="Shapiro H."/>
            <person name="Siaut M."/>
            <person name="Stanley M."/>
            <person name="Sussman M.R."/>
            <person name="Taylor A.R."/>
            <person name="Vardi A."/>
            <person name="von Dassow P."/>
            <person name="Vyverman W."/>
            <person name="Willis A."/>
            <person name="Wyrwicz L.S."/>
            <person name="Rokhsar D.S."/>
            <person name="Weissenbach J."/>
            <person name="Armbrust E.V."/>
            <person name="Green B.R."/>
            <person name="Van de Peer Y."/>
            <person name="Grigoriev I.V."/>
        </authorList>
    </citation>
    <scope>NUCLEOTIDE SEQUENCE [LARGE SCALE GENOMIC DNA]</scope>
    <source>
        <strain evidence="3 4">CCMP1335</strain>
    </source>
</reference>
<evidence type="ECO:0000313" key="3">
    <source>
        <dbReference type="EMBL" id="EED90602.1"/>
    </source>
</evidence>
<feature type="region of interest" description="Disordered" evidence="1">
    <location>
        <begin position="54"/>
        <end position="91"/>
    </location>
</feature>
<dbReference type="HOGENOM" id="CLU_784122_0_0_1"/>
<organism evidence="3 4">
    <name type="scientific">Thalassiosira pseudonana</name>
    <name type="common">Marine diatom</name>
    <name type="synonym">Cyclotella nana</name>
    <dbReference type="NCBI Taxonomy" id="35128"/>
    <lineage>
        <taxon>Eukaryota</taxon>
        <taxon>Sar</taxon>
        <taxon>Stramenopiles</taxon>
        <taxon>Ochrophyta</taxon>
        <taxon>Bacillariophyta</taxon>
        <taxon>Coscinodiscophyceae</taxon>
        <taxon>Thalassiosirophycidae</taxon>
        <taxon>Thalassiosirales</taxon>
        <taxon>Thalassiosiraceae</taxon>
        <taxon>Thalassiosira</taxon>
    </lineage>
</organism>
<feature type="domain" description="Helicase-associated" evidence="2">
    <location>
        <begin position="282"/>
        <end position="343"/>
    </location>
</feature>
<feature type="compositionally biased region" description="Low complexity" evidence="1">
    <location>
        <begin position="61"/>
        <end position="87"/>
    </location>
</feature>
<sequence>MQRWCRIKEGEGRVGYVNVPEAAKKAKHTANARHAGAFRRGVFRYMYGEDYVVDEETGDDNNNNNNNMNEKPETATETDAAATDATTPSKRVRSKDYRISYAHFHPDIVKLLVQEKEENKQRIYKWRVPIEVGNRIGFTSIDLCPDPDQNKQPSYFAMPNYSIENAEADIARAEEQFNSRLDTFKKEHVETTISIASNPSMSAMEMQYLREKNKALTEELQQTKSNYKSEHAARVKAEEKNIRLEQQIEKMKRRLDQKKQEDTQPKAKRGRPKKSGDCLSPDEKWIMRYHELVQYRNTIGDCRVPKRYPANAPLGKWVDNQRYTHSQGRLSDERFEMLNEIGFFDGGDLLQPFD</sequence>
<accession>B8C6N7</accession>
<dbReference type="EMBL" id="CM000644">
    <property type="protein sequence ID" value="EED90602.1"/>
    <property type="molecule type" value="Genomic_DNA"/>
</dbReference>
<dbReference type="PANTHER" id="PTHR33418:SF1">
    <property type="entry name" value="HELICASE-ASSOCIATED DOMAIN-CONTAINING PROTEIN"/>
    <property type="match status" value="1"/>
</dbReference>
<dbReference type="AlphaFoldDB" id="B8C6N7"/>
<dbReference type="PANTHER" id="PTHR33418">
    <property type="entry name" value="HELICASE-ASSOCIATED"/>
    <property type="match status" value="1"/>
</dbReference>
<dbReference type="InParanoid" id="B8C6N7"/>
<dbReference type="RefSeq" id="XP_002291751.1">
    <property type="nucleotide sequence ID" value="XM_002291715.1"/>
</dbReference>
<evidence type="ECO:0000259" key="2">
    <source>
        <dbReference type="Pfam" id="PF03457"/>
    </source>
</evidence>
<dbReference type="Proteomes" id="UP000001449">
    <property type="component" value="Chromosome 8"/>
</dbReference>
<dbReference type="Pfam" id="PF03457">
    <property type="entry name" value="HA"/>
    <property type="match status" value="1"/>
</dbReference>
<keyword evidence="4" id="KW-1185">Reference proteome</keyword>
<evidence type="ECO:0000256" key="1">
    <source>
        <dbReference type="SAM" id="MobiDB-lite"/>
    </source>
</evidence>
<evidence type="ECO:0000313" key="4">
    <source>
        <dbReference type="Proteomes" id="UP000001449"/>
    </source>
</evidence>
<dbReference type="InterPro" id="IPR005114">
    <property type="entry name" value="Helicase_assoc"/>
</dbReference>
<proteinExistence type="predicted"/>
<feature type="region of interest" description="Disordered" evidence="1">
    <location>
        <begin position="252"/>
        <end position="279"/>
    </location>
</feature>
<protein>
    <recommendedName>
        <fullName evidence="2">Helicase-associated domain-containing protein</fullName>
    </recommendedName>
</protein>
<gene>
    <name evidence="3" type="ORF">THAPSDRAFT_7491</name>
</gene>
<dbReference type="Gene3D" id="6.10.140.530">
    <property type="match status" value="1"/>
</dbReference>